<dbReference type="InterPro" id="IPR052024">
    <property type="entry name" value="Methanogen_methyltrans"/>
</dbReference>
<protein>
    <recommendedName>
        <fullName evidence="1">Uroporphyrinogen decarboxylase (URO-D) domain-containing protein</fullName>
    </recommendedName>
</protein>
<accession>A0A532UW25</accession>
<proteinExistence type="predicted"/>
<dbReference type="Pfam" id="PF01208">
    <property type="entry name" value="URO-D"/>
    <property type="match status" value="1"/>
</dbReference>
<evidence type="ECO:0000259" key="1">
    <source>
        <dbReference type="Pfam" id="PF01208"/>
    </source>
</evidence>
<reference evidence="2 3" key="1">
    <citation type="submission" date="2017-06" db="EMBL/GenBank/DDBJ databases">
        <title>Novel microbial phyla capable of carbon fixation and sulfur reduction in deep-sea sediments.</title>
        <authorList>
            <person name="Huang J."/>
            <person name="Baker B."/>
            <person name="Wang Y."/>
        </authorList>
    </citation>
    <scope>NUCLEOTIDE SEQUENCE [LARGE SCALE GENOMIC DNA]</scope>
    <source>
        <strain evidence="2">B3_LCP</strain>
    </source>
</reference>
<dbReference type="SUPFAM" id="SSF51726">
    <property type="entry name" value="UROD/MetE-like"/>
    <property type="match status" value="1"/>
</dbReference>
<dbReference type="Proteomes" id="UP000319619">
    <property type="component" value="Unassembled WGS sequence"/>
</dbReference>
<dbReference type="PANTHER" id="PTHR47099">
    <property type="entry name" value="METHYLCOBAMIDE:COM METHYLTRANSFERASE MTBA"/>
    <property type="match status" value="1"/>
</dbReference>
<evidence type="ECO:0000313" key="3">
    <source>
        <dbReference type="Proteomes" id="UP000319619"/>
    </source>
</evidence>
<dbReference type="EMBL" id="NJBN01000008">
    <property type="protein sequence ID" value="TKJ39139.1"/>
    <property type="molecule type" value="Genomic_DNA"/>
</dbReference>
<dbReference type="Gene3D" id="3.20.20.210">
    <property type="match status" value="1"/>
</dbReference>
<dbReference type="GO" id="GO:0004853">
    <property type="term" value="F:uroporphyrinogen decarboxylase activity"/>
    <property type="evidence" value="ECO:0007669"/>
    <property type="project" value="InterPro"/>
</dbReference>
<dbReference type="InterPro" id="IPR038071">
    <property type="entry name" value="UROD/MetE-like_sf"/>
</dbReference>
<sequence length="328" mass="36617">MNYSASPSKRETFDRLFPLLKGATSAAAPMIAADHLAHILKLPLIEVCRNGKLLAEGFLKARQLYDSDFIIVFADVSVESEAMGIKLEYFHNRNPQPVKHLAWNELEQVDMVSRGRLPQLLRAAEICREESDAGFPIFFSMKDPFSLAAMALGTETFLEKLLLDPDRITEALEICCSNQQQLIAAVISEGFIPFVGAPIASGGLIGAENFRRFALPYLERLFTEVDRKKSFRCLHVCGEIGMLTTELADLKLHLLSFEDWHPEMWNHLANTIPMGFVPTNLFRAGSAETVREATLSCRRILPEPYVLSTGCDLPANAKPELVQAMMNC</sequence>
<dbReference type="InterPro" id="IPR000257">
    <property type="entry name" value="Uroporphyrinogen_deCOase"/>
</dbReference>
<dbReference type="PANTHER" id="PTHR47099:SF1">
    <property type="entry name" value="METHYLCOBAMIDE:COM METHYLTRANSFERASE MTBA"/>
    <property type="match status" value="1"/>
</dbReference>
<name>A0A532UW25_UNCL8</name>
<feature type="domain" description="Uroporphyrinogen decarboxylase (URO-D)" evidence="1">
    <location>
        <begin position="36"/>
        <end position="327"/>
    </location>
</feature>
<comment type="caution">
    <text evidence="2">The sequence shown here is derived from an EMBL/GenBank/DDBJ whole genome shotgun (WGS) entry which is preliminary data.</text>
</comment>
<dbReference type="AlphaFoldDB" id="A0A532UW25"/>
<gene>
    <name evidence="2" type="ORF">CEE37_12020</name>
</gene>
<evidence type="ECO:0000313" key="2">
    <source>
        <dbReference type="EMBL" id="TKJ39139.1"/>
    </source>
</evidence>
<dbReference type="GO" id="GO:0006779">
    <property type="term" value="P:porphyrin-containing compound biosynthetic process"/>
    <property type="evidence" value="ECO:0007669"/>
    <property type="project" value="InterPro"/>
</dbReference>
<organism evidence="2 3">
    <name type="scientific">candidate division LCP-89 bacterium B3_LCP</name>
    <dbReference type="NCBI Taxonomy" id="2012998"/>
    <lineage>
        <taxon>Bacteria</taxon>
        <taxon>Pseudomonadati</taxon>
        <taxon>Bacteria division LCP-89</taxon>
    </lineage>
</organism>